<proteinExistence type="inferred from homology"/>
<keyword evidence="5 7" id="KW-0479">Metal-binding</keyword>
<feature type="active site" description="Proton acceptor" evidence="6">
    <location>
        <position position="44"/>
    </location>
</feature>
<feature type="binding site" evidence="7">
    <location>
        <position position="35"/>
    </location>
    <ligand>
        <name>Zn(2+)</name>
        <dbReference type="ChEBI" id="CHEBI:29105"/>
    </ligand>
</feature>
<evidence type="ECO:0000256" key="1">
    <source>
        <dbReference type="ARBA" id="ARBA00005061"/>
    </source>
</evidence>
<dbReference type="Gene3D" id="3.30.479.10">
    <property type="entry name" value="6-pyruvoyl tetrahydropterin synthase/QueD"/>
    <property type="match status" value="1"/>
</dbReference>
<evidence type="ECO:0000256" key="4">
    <source>
        <dbReference type="ARBA" id="ARBA00048807"/>
    </source>
</evidence>
<dbReference type="Pfam" id="PF01242">
    <property type="entry name" value="PTPS"/>
    <property type="match status" value="1"/>
</dbReference>
<dbReference type="GO" id="GO:0046872">
    <property type="term" value="F:metal ion binding"/>
    <property type="evidence" value="ECO:0007669"/>
    <property type="project" value="UniProtKB-KW"/>
</dbReference>
<comment type="cofactor">
    <cofactor evidence="5 7">
        <name>Zn(2+)</name>
        <dbReference type="ChEBI" id="CHEBI:29105"/>
    </cofactor>
    <text evidence="5 7">Binds 1 zinc ion per subunit.</text>
</comment>
<dbReference type="InterPro" id="IPR038418">
    <property type="entry name" value="6-PTP_synth/QueD_sf"/>
</dbReference>
<feature type="active site" description="Charge relay system" evidence="6">
    <location>
        <position position="133"/>
    </location>
</feature>
<reference evidence="8" key="1">
    <citation type="submission" date="2019-02" db="EMBL/GenBank/DDBJ databases">
        <authorList>
            <person name="Gruber-Vodicka R. H."/>
            <person name="Seah K. B. B."/>
        </authorList>
    </citation>
    <scope>NUCLEOTIDE SEQUENCE</scope>
    <source>
        <strain evidence="8">BECK_BZ125</strain>
    </source>
</reference>
<dbReference type="EMBL" id="CAADFT010000001">
    <property type="protein sequence ID" value="VFK37577.1"/>
    <property type="molecule type" value="Genomic_DNA"/>
</dbReference>
<evidence type="ECO:0000256" key="5">
    <source>
        <dbReference type="PIRNR" id="PIRNR006113"/>
    </source>
</evidence>
<dbReference type="UniPathway" id="UPA00391"/>
<dbReference type="GO" id="GO:0008616">
    <property type="term" value="P:tRNA queuosine(34) biosynthetic process"/>
    <property type="evidence" value="ECO:0007669"/>
    <property type="project" value="UniProtKB-KW"/>
</dbReference>
<name>A0A450Y7Q3_9GAMM</name>
<keyword evidence="5" id="KW-0671">Queuosine biosynthesis</keyword>
<protein>
    <recommendedName>
        <fullName evidence="3 5">6-carboxy-5,6,7,8-tetrahydropterin synthase</fullName>
        <ecNumber evidence="5">4.-.-.-</ecNumber>
    </recommendedName>
</protein>
<feature type="binding site" evidence="7">
    <location>
        <position position="50"/>
    </location>
    <ligand>
        <name>Zn(2+)</name>
        <dbReference type="ChEBI" id="CHEBI:29105"/>
    </ligand>
</feature>
<dbReference type="PANTHER" id="PTHR12589:SF8">
    <property type="entry name" value="6-CARBOXY-5,6,7,8-TETRAHYDROPTERIN SYNTHASE"/>
    <property type="match status" value="1"/>
</dbReference>
<feature type="active site" description="Charge relay system" evidence="6">
    <location>
        <position position="88"/>
    </location>
</feature>
<evidence type="ECO:0000313" key="8">
    <source>
        <dbReference type="EMBL" id="VFK37577.1"/>
    </source>
</evidence>
<dbReference type="PANTHER" id="PTHR12589">
    <property type="entry name" value="PYRUVOYL TETRAHYDROBIOPTERIN SYNTHASE"/>
    <property type="match status" value="1"/>
</dbReference>
<evidence type="ECO:0000256" key="7">
    <source>
        <dbReference type="PIRSR" id="PIRSR006113-2"/>
    </source>
</evidence>
<dbReference type="AlphaFoldDB" id="A0A450Y7Q3"/>
<accession>A0A450Y7Q3</accession>
<dbReference type="SUPFAM" id="SSF55620">
    <property type="entry name" value="Tetrahydrobiopterin biosynthesis enzymes-like"/>
    <property type="match status" value="1"/>
</dbReference>
<comment type="pathway">
    <text evidence="1 5">Purine metabolism; 7-cyano-7-deazaguanine biosynthesis.</text>
</comment>
<sequence length="147" mass="16808">MDMHRVSRKTYLSDTLKSMTSAYILKVTTDFAAAHSLRGYPGDCRRMHGHNWKVEVEATTTSLDNLGMGIDFQVIKECVRSVTRELDHQYLNEIPPFDKKNPTAENIAAYLFQGISQALNDKQVQISAVTLWETERACVRYQEDHTP</sequence>
<evidence type="ECO:0000256" key="6">
    <source>
        <dbReference type="PIRSR" id="PIRSR006113-1"/>
    </source>
</evidence>
<organism evidence="8">
    <name type="scientific">Candidatus Kentrum sp. TC</name>
    <dbReference type="NCBI Taxonomy" id="2126339"/>
    <lineage>
        <taxon>Bacteria</taxon>
        <taxon>Pseudomonadati</taxon>
        <taxon>Pseudomonadota</taxon>
        <taxon>Gammaproteobacteria</taxon>
        <taxon>Candidatus Kentrum</taxon>
    </lineage>
</organism>
<evidence type="ECO:0000256" key="3">
    <source>
        <dbReference type="ARBA" id="ARBA00018141"/>
    </source>
</evidence>
<keyword evidence="5 7" id="KW-0862">Zinc</keyword>
<dbReference type="EC" id="4.-.-.-" evidence="5"/>
<keyword evidence="5" id="KW-0456">Lyase</keyword>
<gene>
    <name evidence="8" type="ORF">BECKTC1821E_GA0114239_100115</name>
</gene>
<dbReference type="NCBIfam" id="TIGR03367">
    <property type="entry name" value="queuosine_QueD"/>
    <property type="match status" value="1"/>
</dbReference>
<dbReference type="GO" id="GO:0070497">
    <property type="term" value="F:6-carboxytetrahydropterin synthase activity"/>
    <property type="evidence" value="ECO:0007669"/>
    <property type="project" value="UniProtKB-EC"/>
</dbReference>
<feature type="binding site" evidence="7">
    <location>
        <position position="48"/>
    </location>
    <ligand>
        <name>Zn(2+)</name>
        <dbReference type="ChEBI" id="CHEBI:29105"/>
    </ligand>
</feature>
<dbReference type="PIRSF" id="PIRSF006113">
    <property type="entry name" value="PTP_synth"/>
    <property type="match status" value="1"/>
</dbReference>
<evidence type="ECO:0000256" key="2">
    <source>
        <dbReference type="ARBA" id="ARBA00008900"/>
    </source>
</evidence>
<comment type="catalytic activity">
    <reaction evidence="4 5">
        <text>7,8-dihydroneopterin 3'-triphosphate + H2O = 6-carboxy-5,6,7,8-tetrahydropterin + triphosphate + acetaldehyde + 2 H(+)</text>
        <dbReference type="Rhea" id="RHEA:27966"/>
        <dbReference type="ChEBI" id="CHEBI:15343"/>
        <dbReference type="ChEBI" id="CHEBI:15377"/>
        <dbReference type="ChEBI" id="CHEBI:15378"/>
        <dbReference type="ChEBI" id="CHEBI:18036"/>
        <dbReference type="ChEBI" id="CHEBI:58462"/>
        <dbReference type="ChEBI" id="CHEBI:61032"/>
        <dbReference type="EC" id="4.1.2.50"/>
    </reaction>
</comment>
<comment type="similarity">
    <text evidence="2 5">Belongs to the PTPS family. QueD subfamily.</text>
</comment>
<dbReference type="InterPro" id="IPR007115">
    <property type="entry name" value="6-PTP_synth/QueD"/>
</dbReference>